<reference evidence="3" key="1">
    <citation type="submission" date="2025-08" db="UniProtKB">
        <authorList>
            <consortium name="RefSeq"/>
        </authorList>
    </citation>
    <scope>IDENTIFICATION</scope>
    <source>
        <tissue evidence="3">Leaves</tissue>
    </source>
</reference>
<dbReference type="GeneID" id="109012756"/>
<keyword evidence="2" id="KW-1185">Reference proteome</keyword>
<evidence type="ECO:0000313" key="2">
    <source>
        <dbReference type="Proteomes" id="UP000235220"/>
    </source>
</evidence>
<sequence length="105" mass="11167">MKKGKEHVSTIIPSIANPSTNPSTNIVTQVIPIPFYPNFSSEALVGIQESVPIQSRGNIPEVFDSSGTQFGKPVIATQENMHLGMDGSQLDNEGGAQPNLSNFGL</sequence>
<name>A0A6P9F9C8_JUGRE</name>
<feature type="region of interest" description="Disordered" evidence="1">
    <location>
        <begin position="1"/>
        <end position="23"/>
    </location>
</feature>
<feature type="region of interest" description="Disordered" evidence="1">
    <location>
        <begin position="84"/>
        <end position="105"/>
    </location>
</feature>
<evidence type="ECO:0000256" key="1">
    <source>
        <dbReference type="SAM" id="MobiDB-lite"/>
    </source>
</evidence>
<protein>
    <submittedName>
        <fullName evidence="3">Uncharacterized protein LOC109012756</fullName>
    </submittedName>
</protein>
<organism evidence="2 3">
    <name type="scientific">Juglans regia</name>
    <name type="common">English walnut</name>
    <dbReference type="NCBI Taxonomy" id="51240"/>
    <lineage>
        <taxon>Eukaryota</taxon>
        <taxon>Viridiplantae</taxon>
        <taxon>Streptophyta</taxon>
        <taxon>Embryophyta</taxon>
        <taxon>Tracheophyta</taxon>
        <taxon>Spermatophyta</taxon>
        <taxon>Magnoliopsida</taxon>
        <taxon>eudicotyledons</taxon>
        <taxon>Gunneridae</taxon>
        <taxon>Pentapetalae</taxon>
        <taxon>rosids</taxon>
        <taxon>fabids</taxon>
        <taxon>Fagales</taxon>
        <taxon>Juglandaceae</taxon>
        <taxon>Juglans</taxon>
    </lineage>
</organism>
<accession>A0A6P9F9C8</accession>
<dbReference type="Proteomes" id="UP000235220">
    <property type="component" value="Chromosome 11"/>
</dbReference>
<evidence type="ECO:0000313" key="3">
    <source>
        <dbReference type="RefSeq" id="XP_035551242.1"/>
    </source>
</evidence>
<dbReference type="KEGG" id="jre:109012756"/>
<dbReference type="InParanoid" id="A0A6P9F9C8"/>
<gene>
    <name evidence="3" type="primary">LOC109012756</name>
</gene>
<dbReference type="AlphaFoldDB" id="A0A6P9F9C8"/>
<proteinExistence type="predicted"/>
<dbReference type="RefSeq" id="XP_035551242.1">
    <property type="nucleotide sequence ID" value="XM_035695349.1"/>
</dbReference>